<dbReference type="Proteomes" id="UP000504637">
    <property type="component" value="Unplaced"/>
</dbReference>
<gene>
    <name evidence="3" type="ORF">K489DRAFT_401093</name>
</gene>
<dbReference type="RefSeq" id="XP_033460869.1">
    <property type="nucleotide sequence ID" value="XM_033607013.1"/>
</dbReference>
<name>A0A6J3M7G2_9PEZI</name>
<dbReference type="AlphaFoldDB" id="A0A6J3M7G2"/>
<dbReference type="OrthoDB" id="3939134at2759"/>
<proteinExistence type="predicted"/>
<evidence type="ECO:0000313" key="2">
    <source>
        <dbReference type="Proteomes" id="UP000504637"/>
    </source>
</evidence>
<keyword evidence="2" id="KW-1185">Reference proteome</keyword>
<protein>
    <submittedName>
        <fullName evidence="3">Uncharacterized protein</fullName>
    </submittedName>
</protein>
<reference evidence="3" key="3">
    <citation type="submission" date="2025-08" db="UniProtKB">
        <authorList>
            <consortium name="RefSeq"/>
        </authorList>
    </citation>
    <scope>IDENTIFICATION</scope>
    <source>
        <strain evidence="3">CBS 342.82</strain>
    </source>
</reference>
<feature type="compositionally biased region" description="Basic and acidic residues" evidence="1">
    <location>
        <begin position="85"/>
        <end position="99"/>
    </location>
</feature>
<sequence>MPPARRVSKRVEQRQANEQLRNDHNLSTRVQKTSGRVENCRTRSTQTSDVKTDIEKAEQRRITVATAGRRKQRRRATVQIQPDEDERHSIAADREKVDNGDTESPRAQSSPEESGRGHRNGPDMSKCEDNRDSPYISFDLRDAETLGQPWSKLATIPEEVRQLEASTGRPKNCRQSEIRQICAICRECYIIIREQVDGRVDESAVVERLHRVSSLMAEMRTNHDNDATESSRHQDYLSSCYWYLIPHAVRLLLSVINSYRVRDRALETPGIDMSIEHAQSVSDLCADIAALGKDLYTREKPKQLLVKFQGHLTSAHINVIMPIRSVMDALLRTIEDNRQSELHEQRMRVTAVEEAERQRIEAFQEEYRLARKYKIAQWQRLHEWRRYSERGFLSLVKQNLLAYEELPHAELDADGLPFERVDVFAPLRVRVGPSLLQMQAARAKSWSMQQEQDLCEGLKDFAGEDVLIRIFSKYCGKSLMNFSVSDIVTHAADLRERWLLESQESQQTAPAWVQQIPVWTRPHAIGKENEENVG</sequence>
<reference evidence="3" key="1">
    <citation type="submission" date="2020-01" db="EMBL/GenBank/DDBJ databases">
        <authorList>
            <consortium name="DOE Joint Genome Institute"/>
            <person name="Haridas S."/>
            <person name="Albert R."/>
            <person name="Binder M."/>
            <person name="Bloem J."/>
            <person name="Labutti K."/>
            <person name="Salamov A."/>
            <person name="Andreopoulos B."/>
            <person name="Baker S.E."/>
            <person name="Barry K."/>
            <person name="Bills G."/>
            <person name="Bluhm B.H."/>
            <person name="Cannon C."/>
            <person name="Castanera R."/>
            <person name="Culley D.E."/>
            <person name="Daum C."/>
            <person name="Ezra D."/>
            <person name="Gonzalez J.B."/>
            <person name="Henrissat B."/>
            <person name="Kuo A."/>
            <person name="Liang C."/>
            <person name="Lipzen A."/>
            <person name="Lutzoni F."/>
            <person name="Magnuson J."/>
            <person name="Mondo S."/>
            <person name="Nolan M."/>
            <person name="Ohm R."/>
            <person name="Pangilinan J."/>
            <person name="Park H.-J."/>
            <person name="Ramirez L."/>
            <person name="Alfaro M."/>
            <person name="Sun H."/>
            <person name="Tritt A."/>
            <person name="Yoshinaga Y."/>
            <person name="Zwiers L.-H."/>
            <person name="Turgeon B.G."/>
            <person name="Goodwin S.B."/>
            <person name="Spatafora J.W."/>
            <person name="Crous P.W."/>
            <person name="Grigoriev I.V."/>
        </authorList>
    </citation>
    <scope>NUCLEOTIDE SEQUENCE</scope>
    <source>
        <strain evidence="3">CBS 342.82</strain>
    </source>
</reference>
<feature type="compositionally biased region" description="Basic and acidic residues" evidence="1">
    <location>
        <begin position="50"/>
        <end position="61"/>
    </location>
</feature>
<feature type="compositionally biased region" description="Polar residues" evidence="1">
    <location>
        <begin position="27"/>
        <end position="49"/>
    </location>
</feature>
<feature type="compositionally biased region" description="Basic and acidic residues" evidence="1">
    <location>
        <begin position="9"/>
        <end position="26"/>
    </location>
</feature>
<evidence type="ECO:0000313" key="3">
    <source>
        <dbReference type="RefSeq" id="XP_033460869.1"/>
    </source>
</evidence>
<reference evidence="3" key="2">
    <citation type="submission" date="2020-04" db="EMBL/GenBank/DDBJ databases">
        <authorList>
            <consortium name="NCBI Genome Project"/>
        </authorList>
    </citation>
    <scope>NUCLEOTIDE SEQUENCE</scope>
    <source>
        <strain evidence="3">CBS 342.82</strain>
    </source>
</reference>
<accession>A0A6J3M7G2</accession>
<evidence type="ECO:0000256" key="1">
    <source>
        <dbReference type="SAM" id="MobiDB-lite"/>
    </source>
</evidence>
<organism evidence="3">
    <name type="scientific">Dissoconium aciculare CBS 342.82</name>
    <dbReference type="NCBI Taxonomy" id="1314786"/>
    <lineage>
        <taxon>Eukaryota</taxon>
        <taxon>Fungi</taxon>
        <taxon>Dikarya</taxon>
        <taxon>Ascomycota</taxon>
        <taxon>Pezizomycotina</taxon>
        <taxon>Dothideomycetes</taxon>
        <taxon>Dothideomycetidae</taxon>
        <taxon>Mycosphaerellales</taxon>
        <taxon>Dissoconiaceae</taxon>
        <taxon>Dissoconium</taxon>
    </lineage>
</organism>
<dbReference type="GeneID" id="54364813"/>
<feature type="region of interest" description="Disordered" evidence="1">
    <location>
        <begin position="1"/>
        <end position="134"/>
    </location>
</feature>